<dbReference type="PANTHER" id="PTHR30071:SF1">
    <property type="entry name" value="CYTOCHROME B_B6 PROTEIN-RELATED"/>
    <property type="match status" value="1"/>
</dbReference>
<evidence type="ECO:0000259" key="10">
    <source>
        <dbReference type="Pfam" id="PF01578"/>
    </source>
</evidence>
<keyword evidence="9" id="KW-1003">Cell membrane</keyword>
<evidence type="ECO:0000256" key="5">
    <source>
        <dbReference type="ARBA" id="ARBA00022692"/>
    </source>
</evidence>
<keyword evidence="7 9" id="KW-1133">Transmembrane helix</keyword>
<dbReference type="InterPro" id="IPR045062">
    <property type="entry name" value="Cyt_c_biogenesis_CcsA/CcmC"/>
</dbReference>
<dbReference type="AlphaFoldDB" id="A0A7G9SD49"/>
<dbReference type="PANTHER" id="PTHR30071">
    <property type="entry name" value="HEME EXPORTER PROTEIN C"/>
    <property type="match status" value="1"/>
</dbReference>
<evidence type="ECO:0000256" key="6">
    <source>
        <dbReference type="ARBA" id="ARBA00022748"/>
    </source>
</evidence>
<evidence type="ECO:0000256" key="4">
    <source>
        <dbReference type="ARBA" id="ARBA00016463"/>
    </source>
</evidence>
<evidence type="ECO:0000256" key="3">
    <source>
        <dbReference type="ARBA" id="ARBA00005840"/>
    </source>
</evidence>
<dbReference type="InterPro" id="IPR002541">
    <property type="entry name" value="Cyt_c_assembly"/>
</dbReference>
<organism evidence="11 12">
    <name type="scientific">Sphingomonas rhizophila</name>
    <dbReference type="NCBI Taxonomy" id="2071607"/>
    <lineage>
        <taxon>Bacteria</taxon>
        <taxon>Pseudomonadati</taxon>
        <taxon>Pseudomonadota</taxon>
        <taxon>Alphaproteobacteria</taxon>
        <taxon>Sphingomonadales</taxon>
        <taxon>Sphingomonadaceae</taxon>
        <taxon>Sphingomonas</taxon>
    </lineage>
</organism>
<evidence type="ECO:0000256" key="8">
    <source>
        <dbReference type="ARBA" id="ARBA00023136"/>
    </source>
</evidence>
<evidence type="ECO:0000256" key="1">
    <source>
        <dbReference type="ARBA" id="ARBA00002442"/>
    </source>
</evidence>
<proteinExistence type="inferred from homology"/>
<evidence type="ECO:0000313" key="11">
    <source>
        <dbReference type="EMBL" id="QNN65774.1"/>
    </source>
</evidence>
<evidence type="ECO:0000256" key="2">
    <source>
        <dbReference type="ARBA" id="ARBA00004141"/>
    </source>
</evidence>
<keyword evidence="6 9" id="KW-0201">Cytochrome c-type biogenesis</keyword>
<dbReference type="GO" id="GO:0017004">
    <property type="term" value="P:cytochrome complex assembly"/>
    <property type="evidence" value="ECO:0007669"/>
    <property type="project" value="UniProtKB-KW"/>
</dbReference>
<dbReference type="GO" id="GO:0020037">
    <property type="term" value="F:heme binding"/>
    <property type="evidence" value="ECO:0007669"/>
    <property type="project" value="InterPro"/>
</dbReference>
<dbReference type="RefSeq" id="WP_187542759.1">
    <property type="nucleotide sequence ID" value="NZ_CP060717.1"/>
</dbReference>
<dbReference type="Proteomes" id="UP000515955">
    <property type="component" value="Chromosome"/>
</dbReference>
<dbReference type="GO" id="GO:0015232">
    <property type="term" value="F:heme transmembrane transporter activity"/>
    <property type="evidence" value="ECO:0007669"/>
    <property type="project" value="InterPro"/>
</dbReference>
<gene>
    <name evidence="11" type="primary">ccsA</name>
    <name evidence="9" type="synonym">ccmC</name>
    <name evidence="11" type="ORF">H9L12_04275</name>
</gene>
<feature type="transmembrane region" description="Helical" evidence="9">
    <location>
        <begin position="123"/>
        <end position="144"/>
    </location>
</feature>
<feature type="transmembrane region" description="Helical" evidence="9">
    <location>
        <begin position="60"/>
        <end position="80"/>
    </location>
</feature>
<dbReference type="Pfam" id="PF01578">
    <property type="entry name" value="Cytochrom_C_asm"/>
    <property type="match status" value="1"/>
</dbReference>
<dbReference type="NCBIfam" id="TIGR01191">
    <property type="entry name" value="ccmC"/>
    <property type="match status" value="1"/>
</dbReference>
<dbReference type="GO" id="GO:0005886">
    <property type="term" value="C:plasma membrane"/>
    <property type="evidence" value="ECO:0007669"/>
    <property type="project" value="UniProtKB-SubCell"/>
</dbReference>
<feature type="domain" description="Cytochrome c assembly protein" evidence="10">
    <location>
        <begin position="29"/>
        <end position="180"/>
    </location>
</feature>
<comment type="function">
    <text evidence="1 9">Required for the export of heme to the periplasm for the biogenesis of c-type cytochromes.</text>
</comment>
<evidence type="ECO:0000256" key="7">
    <source>
        <dbReference type="ARBA" id="ARBA00022989"/>
    </source>
</evidence>
<feature type="transmembrane region" description="Helical" evidence="9">
    <location>
        <begin position="156"/>
        <end position="177"/>
    </location>
</feature>
<name>A0A7G9SD49_9SPHN</name>
<comment type="similarity">
    <text evidence="3 9">Belongs to the CcmC/CycZ/HelC family.</text>
</comment>
<feature type="transmembrane region" description="Helical" evidence="9">
    <location>
        <begin position="20"/>
        <end position="40"/>
    </location>
</feature>
<keyword evidence="9" id="KW-0813">Transport</keyword>
<sequence length="239" mass="26087">MHALANPARFLKFARPVTVWALWPGLILVVAGIGGGLFVTPPDYLQGESARILYIHVPTAWLGMAGWGAIATASLSQLVWRHPLAAVAGRAVAVPGAVYAALCLATGSIWGRPTWGTWWEWDGRLTSMLILFFLYLGYIALAGAERERGGEGRMAALFGLVGAVNLPVIHYSVLWWQTLHQGQSLSILGGSKIAPELLWPLFLTLLGFTLLFAAVTLMRMRTELARTRLEARLRRAASE</sequence>
<accession>A0A7G9SD49</accession>
<keyword evidence="9" id="KW-0997">Cell inner membrane</keyword>
<keyword evidence="8 9" id="KW-0472">Membrane</keyword>
<dbReference type="EMBL" id="CP060717">
    <property type="protein sequence ID" value="QNN65774.1"/>
    <property type="molecule type" value="Genomic_DNA"/>
</dbReference>
<dbReference type="KEGG" id="srhi:H9L12_04275"/>
<evidence type="ECO:0000313" key="12">
    <source>
        <dbReference type="Proteomes" id="UP000515955"/>
    </source>
</evidence>
<feature type="transmembrane region" description="Helical" evidence="9">
    <location>
        <begin position="197"/>
        <end position="218"/>
    </location>
</feature>
<feature type="transmembrane region" description="Helical" evidence="9">
    <location>
        <begin position="92"/>
        <end position="111"/>
    </location>
</feature>
<dbReference type="InterPro" id="IPR003557">
    <property type="entry name" value="Cyt_c_biogenesis_CcmC"/>
</dbReference>
<keyword evidence="5 9" id="KW-0812">Transmembrane</keyword>
<comment type="subcellular location">
    <subcellularLocation>
        <location evidence="9">Cell inner membrane</location>
    </subcellularLocation>
    <subcellularLocation>
        <location evidence="2">Membrane</location>
        <topology evidence="2">Multi-pass membrane protein</topology>
    </subcellularLocation>
</comment>
<keyword evidence="12" id="KW-1185">Reference proteome</keyword>
<evidence type="ECO:0000256" key="9">
    <source>
        <dbReference type="RuleBase" id="RU364092"/>
    </source>
</evidence>
<protein>
    <recommendedName>
        <fullName evidence="4 9">Heme exporter protein C</fullName>
    </recommendedName>
    <alternativeName>
        <fullName evidence="9">Cytochrome c-type biogenesis protein</fullName>
    </alternativeName>
</protein>
<dbReference type="PRINTS" id="PR01386">
    <property type="entry name" value="CCMCBIOGNSIS"/>
</dbReference>
<reference evidence="11 12" key="1">
    <citation type="submission" date="2020-08" db="EMBL/GenBank/DDBJ databases">
        <title>Genome sequence of Sphingomonas rhizophila KACC 19189T.</title>
        <authorList>
            <person name="Hyun D.-W."/>
            <person name="Bae J.-W."/>
        </authorList>
    </citation>
    <scope>NUCLEOTIDE SEQUENCE [LARGE SCALE GENOMIC DNA]</scope>
    <source>
        <strain evidence="11 12">KACC 19189</strain>
    </source>
</reference>